<dbReference type="GeneID" id="5144007"/>
<comment type="similarity">
    <text evidence="1">Belongs to the CutA family.</text>
</comment>
<dbReference type="GO" id="GO:0005507">
    <property type="term" value="F:copper ion binding"/>
    <property type="evidence" value="ECO:0007669"/>
    <property type="project" value="TreeGrafter"/>
</dbReference>
<sequence length="104" mass="11907">MFSAVYVIARDMEEAGRIARYLVEERLIACANLFVVSSVYRWEGNIEEGSEVAMICKTRTELVPAAIRRIKELHSYEIPCITSWRIADGHGPYLEWVGKETGRQ</sequence>
<dbReference type="STRING" id="351160.RCIX741"/>
<dbReference type="Pfam" id="PF03091">
    <property type="entry name" value="CutA1"/>
    <property type="match status" value="1"/>
</dbReference>
<dbReference type="GO" id="GO:0010038">
    <property type="term" value="P:response to metal ion"/>
    <property type="evidence" value="ECO:0007669"/>
    <property type="project" value="InterPro"/>
</dbReference>
<dbReference type="KEGG" id="rci:RCIX741"/>
<reference evidence="2 3" key="1">
    <citation type="journal article" date="2006" name="Science">
        <title>Genome of rice cluster I archaea -- the key methane producers in the rice rhizosphere.</title>
        <authorList>
            <person name="Erkel C."/>
            <person name="Kube M."/>
            <person name="Reinhardt R."/>
            <person name="Liesack W."/>
        </authorList>
    </citation>
    <scope>NUCLEOTIDE SEQUENCE [LARGE SCALE GENOMIC DNA]</scope>
    <source>
        <strain evidence="3">DSM 22066 / NBRC 105507 / MRE50</strain>
    </source>
</reference>
<dbReference type="InterPro" id="IPR004323">
    <property type="entry name" value="Ion_tolerance_CutA"/>
</dbReference>
<dbReference type="PANTHER" id="PTHR23419">
    <property type="entry name" value="DIVALENT CATION TOLERANCE CUTA-RELATED"/>
    <property type="match status" value="1"/>
</dbReference>
<dbReference type="EMBL" id="AM114193">
    <property type="protein sequence ID" value="CAJ36124.1"/>
    <property type="molecule type" value="Genomic_DNA"/>
</dbReference>
<dbReference type="InterPro" id="IPR011322">
    <property type="entry name" value="N-reg_PII-like_a/b"/>
</dbReference>
<dbReference type="PATRIC" id="fig|351160.9.peg.2117"/>
<proteinExistence type="inferred from homology"/>
<name>Q0W669_METAR</name>
<dbReference type="Proteomes" id="UP000000663">
    <property type="component" value="Chromosome"/>
</dbReference>
<keyword evidence="3" id="KW-1185">Reference proteome</keyword>
<dbReference type="InterPro" id="IPR015867">
    <property type="entry name" value="N-reg_PII/ATP_PRibTrfase_C"/>
</dbReference>
<dbReference type="eggNOG" id="arCOG04231">
    <property type="taxonomic scope" value="Archaea"/>
</dbReference>
<evidence type="ECO:0000256" key="1">
    <source>
        <dbReference type="ARBA" id="ARBA00010169"/>
    </source>
</evidence>
<evidence type="ECO:0000313" key="3">
    <source>
        <dbReference type="Proteomes" id="UP000000663"/>
    </source>
</evidence>
<evidence type="ECO:0000313" key="2">
    <source>
        <dbReference type="EMBL" id="CAJ36124.1"/>
    </source>
</evidence>
<dbReference type="SUPFAM" id="SSF54913">
    <property type="entry name" value="GlnB-like"/>
    <property type="match status" value="1"/>
</dbReference>
<accession>Q0W669</accession>
<dbReference type="Gene3D" id="3.30.70.120">
    <property type="match status" value="1"/>
</dbReference>
<dbReference type="RefSeq" id="WP_012036387.1">
    <property type="nucleotide sequence ID" value="NC_009464.1"/>
</dbReference>
<dbReference type="AlphaFoldDB" id="Q0W669"/>
<dbReference type="OrthoDB" id="8015at2157"/>
<gene>
    <name evidence="2" type="primary">cutA</name>
    <name evidence="2" type="ORF">RCIX741</name>
</gene>
<dbReference type="PANTHER" id="PTHR23419:SF8">
    <property type="entry name" value="FI09726P"/>
    <property type="match status" value="1"/>
</dbReference>
<protein>
    <submittedName>
        <fullName evidence="2">Divalent cation tolerance protein</fullName>
    </submittedName>
</protein>
<organism evidence="2 3">
    <name type="scientific">Methanocella arvoryzae (strain DSM 22066 / NBRC 105507 / MRE50)</name>
    <dbReference type="NCBI Taxonomy" id="351160"/>
    <lineage>
        <taxon>Archaea</taxon>
        <taxon>Methanobacteriati</taxon>
        <taxon>Methanobacteriota</taxon>
        <taxon>Stenosarchaea group</taxon>
        <taxon>Methanomicrobia</taxon>
        <taxon>Methanocellales</taxon>
        <taxon>Methanocellaceae</taxon>
        <taxon>Methanocella</taxon>
    </lineage>
</organism>